<feature type="domain" description="G-protein coupled receptors family 3 profile" evidence="19">
    <location>
        <begin position="414"/>
        <end position="677"/>
    </location>
</feature>
<dbReference type="CDD" id="cd19769">
    <property type="entry name" value="Bbox2_TRIM16-like"/>
    <property type="match status" value="1"/>
</dbReference>
<keyword evidence="4" id="KW-0479">Metal-binding</keyword>
<dbReference type="GO" id="GO:0016567">
    <property type="term" value="P:protein ubiquitination"/>
    <property type="evidence" value="ECO:0007669"/>
    <property type="project" value="InterPro"/>
</dbReference>
<feature type="region of interest" description="Disordered" evidence="15">
    <location>
        <begin position="755"/>
        <end position="794"/>
    </location>
</feature>
<protein>
    <submittedName>
        <fullName evidence="21">Probable G-protein coupled receptor 156 isoform X3</fullName>
    </submittedName>
</protein>
<evidence type="ECO:0000256" key="11">
    <source>
        <dbReference type="ARBA" id="ARBA00023180"/>
    </source>
</evidence>
<comment type="similarity">
    <text evidence="2">Belongs to the G-protein coupled receptor 3 family. GABA-B receptor subfamily.</text>
</comment>
<dbReference type="GO" id="GO:0038039">
    <property type="term" value="C:G protein-coupled receptor heterodimeric complex"/>
    <property type="evidence" value="ECO:0007669"/>
    <property type="project" value="TreeGrafter"/>
</dbReference>
<dbReference type="GO" id="GO:0004965">
    <property type="term" value="F:G protein-coupled GABA receptor activity"/>
    <property type="evidence" value="ECO:0007669"/>
    <property type="project" value="InterPro"/>
</dbReference>
<feature type="coiled-coil region" evidence="14">
    <location>
        <begin position="273"/>
        <end position="300"/>
    </location>
</feature>
<evidence type="ECO:0000256" key="2">
    <source>
        <dbReference type="ARBA" id="ARBA00008991"/>
    </source>
</evidence>
<dbReference type="OrthoDB" id="411630at2759"/>
<reference evidence="21" key="1">
    <citation type="submission" date="2025-08" db="UniProtKB">
        <authorList>
            <consortium name="RefSeq"/>
        </authorList>
    </citation>
    <scope>IDENTIFICATION</scope>
</reference>
<dbReference type="Pfam" id="PF13445">
    <property type="entry name" value="zf-RING_UBOX"/>
    <property type="match status" value="1"/>
</dbReference>
<dbReference type="SMART" id="SM00336">
    <property type="entry name" value="BBOX"/>
    <property type="match status" value="1"/>
</dbReference>
<evidence type="ECO:0000256" key="6">
    <source>
        <dbReference type="ARBA" id="ARBA00022833"/>
    </source>
</evidence>
<organism evidence="20 21">
    <name type="scientific">Parambassis ranga</name>
    <name type="common">Indian glassy fish</name>
    <dbReference type="NCBI Taxonomy" id="210632"/>
    <lineage>
        <taxon>Eukaryota</taxon>
        <taxon>Metazoa</taxon>
        <taxon>Chordata</taxon>
        <taxon>Craniata</taxon>
        <taxon>Vertebrata</taxon>
        <taxon>Euteleostomi</taxon>
        <taxon>Actinopterygii</taxon>
        <taxon>Neopterygii</taxon>
        <taxon>Teleostei</taxon>
        <taxon>Neoteleostei</taxon>
        <taxon>Acanthomorphata</taxon>
        <taxon>Ovalentaria</taxon>
        <taxon>Ambassidae</taxon>
        <taxon>Parambassis</taxon>
    </lineage>
</organism>
<dbReference type="InterPro" id="IPR003879">
    <property type="entry name" value="Butyrophylin_SPRY"/>
</dbReference>
<feature type="transmembrane region" description="Helical" evidence="16">
    <location>
        <begin position="416"/>
        <end position="439"/>
    </location>
</feature>
<dbReference type="CDD" id="cd15292">
    <property type="entry name" value="7tmC_GPR156"/>
    <property type="match status" value="1"/>
</dbReference>
<accession>A0A6P7H7G1</accession>
<proteinExistence type="inferred from homology"/>
<feature type="transmembrane region" description="Helical" evidence="16">
    <location>
        <begin position="451"/>
        <end position="472"/>
    </location>
</feature>
<dbReference type="InterPro" id="IPR017978">
    <property type="entry name" value="GPCR_3_C"/>
</dbReference>
<keyword evidence="5 13" id="KW-0863">Zinc-finger</keyword>
<dbReference type="InterPro" id="IPR006574">
    <property type="entry name" value="PRY"/>
</dbReference>
<dbReference type="InterPro" id="IPR000315">
    <property type="entry name" value="Znf_B-box"/>
</dbReference>
<feature type="transmembrane region" description="Helical" evidence="16">
    <location>
        <begin position="487"/>
        <end position="508"/>
    </location>
</feature>
<dbReference type="Gene3D" id="4.10.830.40">
    <property type="match status" value="1"/>
</dbReference>
<keyword evidence="9 16" id="KW-0472">Membrane</keyword>
<feature type="compositionally biased region" description="Basic and acidic residues" evidence="15">
    <location>
        <begin position="1010"/>
        <end position="1023"/>
    </location>
</feature>
<keyword evidence="12" id="KW-0807">Transducer</keyword>
<evidence type="ECO:0000256" key="12">
    <source>
        <dbReference type="ARBA" id="ARBA00023224"/>
    </source>
</evidence>
<dbReference type="GO" id="GO:0008270">
    <property type="term" value="F:zinc ion binding"/>
    <property type="evidence" value="ECO:0007669"/>
    <property type="project" value="UniProtKB-KW"/>
</dbReference>
<keyword evidence="6" id="KW-0862">Zinc</keyword>
<dbReference type="InterPro" id="IPR003613">
    <property type="entry name" value="Ubox_domain"/>
</dbReference>
<dbReference type="CTD" id="165829"/>
<feature type="coiled-coil region" evidence="14">
    <location>
        <begin position="720"/>
        <end position="754"/>
    </location>
</feature>
<dbReference type="SMART" id="SM00589">
    <property type="entry name" value="PRY"/>
    <property type="match status" value="1"/>
</dbReference>
<dbReference type="InterPro" id="IPR001841">
    <property type="entry name" value="Znf_RING"/>
</dbReference>
<evidence type="ECO:0000256" key="8">
    <source>
        <dbReference type="ARBA" id="ARBA00023040"/>
    </source>
</evidence>
<feature type="compositionally biased region" description="Polar residues" evidence="15">
    <location>
        <begin position="834"/>
        <end position="849"/>
    </location>
</feature>
<keyword evidence="14" id="KW-0175">Coiled coil</keyword>
<keyword evidence="3 16" id="KW-0812">Transmembrane</keyword>
<dbReference type="PANTHER" id="PTHR10519:SF20">
    <property type="entry name" value="G-PROTEIN COUPLED RECEPTOR 156-RELATED"/>
    <property type="match status" value="1"/>
</dbReference>
<evidence type="ECO:0000259" key="17">
    <source>
        <dbReference type="PROSITE" id="PS50089"/>
    </source>
</evidence>
<dbReference type="FunCoup" id="A0A6P7H7G1">
    <property type="interactions" value="1086"/>
</dbReference>
<dbReference type="InterPro" id="IPR041946">
    <property type="entry name" value="GPR156_7TM"/>
</dbReference>
<comment type="subcellular location">
    <subcellularLocation>
        <location evidence="1">Membrane</location>
        <topology evidence="1">Multi-pass membrane protein</topology>
    </subcellularLocation>
</comment>
<evidence type="ECO:0000256" key="13">
    <source>
        <dbReference type="PROSITE-ProRule" id="PRU00024"/>
    </source>
</evidence>
<feature type="domain" description="B box-type" evidence="18">
    <location>
        <begin position="153"/>
        <end position="193"/>
    </location>
</feature>
<evidence type="ECO:0000259" key="18">
    <source>
        <dbReference type="PROSITE" id="PS50119"/>
    </source>
</evidence>
<evidence type="ECO:0000313" key="21">
    <source>
        <dbReference type="RefSeq" id="XP_028250218.1"/>
    </source>
</evidence>
<dbReference type="PROSITE" id="PS00518">
    <property type="entry name" value="ZF_RING_1"/>
    <property type="match status" value="1"/>
</dbReference>
<dbReference type="Gene3D" id="2.60.120.920">
    <property type="match status" value="1"/>
</dbReference>
<evidence type="ECO:0000256" key="14">
    <source>
        <dbReference type="SAM" id="Coils"/>
    </source>
</evidence>
<feature type="compositionally biased region" description="Low complexity" evidence="15">
    <location>
        <begin position="941"/>
        <end position="953"/>
    </location>
</feature>
<dbReference type="Proteomes" id="UP000515145">
    <property type="component" value="Chromosome 21"/>
</dbReference>
<dbReference type="PROSITE" id="PS50119">
    <property type="entry name" value="ZF_BBOX"/>
    <property type="match status" value="1"/>
</dbReference>
<feature type="compositionally biased region" description="Low complexity" evidence="15">
    <location>
        <begin position="755"/>
        <end position="768"/>
    </location>
</feature>
<dbReference type="PROSITE" id="PS50089">
    <property type="entry name" value="ZF_RING_2"/>
    <property type="match status" value="1"/>
</dbReference>
<name>A0A6P7H7G1_9TELE</name>
<dbReference type="InterPro" id="IPR002455">
    <property type="entry name" value="GPCR3_GABA-B"/>
</dbReference>
<dbReference type="GeneID" id="114426784"/>
<dbReference type="AlphaFoldDB" id="A0A6P7H7G1"/>
<feature type="transmembrane region" description="Helical" evidence="16">
    <location>
        <begin position="624"/>
        <end position="646"/>
    </location>
</feature>
<sequence>MAAAAAAAAGGGSVLSKEQLLCPICLDLFNQPVTTPCGHNFCRECIQTYWRSVNLPQCPMCKHKLYTRPDLKVNTFISEVASQFKKRESEMSILDQSAGHRGEVSCDVCVGKRVKAFKSCLDCLASFCGTHLEPHHVLSTFKKHRLICPMMNMQDRVCKKHERLLEVFCSTDQMYVCQICVRKEHKAHCTVGVEDESRDRRARIESIHAEVEEMIRCRLQKICEINQTVQLSRRNTEREMEESLQVFKKLLQFVQRGQAETVEVIGAKHRQVESRASEIITELEQEIDQLRHRSTDLEQLSHTDDDLYLLQSFPSLCTVPAVNGRSDVCVENAEYVGTVRRAVRRVACLLEEAVKVEVKRLCETEFQRAQQCAVDVTLDPDTAHPKLVLSENKKQVHHSDVAVELPRRSLSPVLSAVVWTLLSSGILLAFCFLLFTLRFKNNRIVKMSSPNLNILTLFGSVLTYSSGFLFAVEERVHPHGGASVVQARMWMLCVGSTLVFGPILGKTWRLYRVFTQRVPDKRVIIRDIQLMVLVALLILVDLLVLTAWSFTDPIRCSRSVGALVKVMNRDISYSLSQLDSCSSVYSNLWIIIIAVQKGCLLLYGTYLAGLTSNVSHPPVNQSPTIITAVTLVTVSSAVAVPVSVFLQAWPNVVYSTVAGGIFICTLATNCMLFVPQLTQWRQFEEDQNNPSQMAKYFSSPSKSQPSVYSQDEIYYLLGENSSMKKLINEKNAMIDSLQEQVNNAKDKLLRLMSTSQASDDQDMDSSATNLNSSSTQTTELQSDGLSPSSLSQRDTKCRLSTPLLTAAAPAMKPSSLPNSAPISVTSSHPDDAHQSQTQRDVSAASSTARDTAGEDSDPMSVPYSGLARTAEETVHFVTSLQSRRGLNPSQIETFGSHGGLTFISSEQLQEILQELSVDTVTESTLRSPGQTLSQPKSIKASSTLSPLSLRTPCSPQPPPLLFRYPSISPYTMRKRRPPFHSSRRGLSPSCFYMGSEIPTCRKSGDICRHQNPGKRSEGVDDTRPPVYSSDVEVEKEEEDRERQVVRRCVSGCQRCSTLNCAEQNHTAACGPEVGGDNKQHIRDSCGYCDSDSSSSTDYCYYHRPYCDACLQRGSLLSSDSSSDSSDSEYDSYAGLYRSPRPVVFKEDLKPTFV</sequence>
<dbReference type="PRINTS" id="PR01407">
    <property type="entry name" value="BUTYPHLNCDUF"/>
</dbReference>
<keyword evidence="8" id="KW-0297">G-protein coupled receptor</keyword>
<feature type="domain" description="RING-type" evidence="17">
    <location>
        <begin position="22"/>
        <end position="62"/>
    </location>
</feature>
<feature type="compositionally biased region" description="Polar residues" evidence="15">
    <location>
        <begin position="923"/>
        <end position="940"/>
    </location>
</feature>
<dbReference type="Pfam" id="PF25600">
    <property type="entry name" value="TRIM_CC"/>
    <property type="match status" value="1"/>
</dbReference>
<feature type="region of interest" description="Disordered" evidence="15">
    <location>
        <begin position="1010"/>
        <end position="1038"/>
    </location>
</feature>
<evidence type="ECO:0000256" key="16">
    <source>
        <dbReference type="SAM" id="Phobius"/>
    </source>
</evidence>
<feature type="compositionally biased region" description="Polar residues" evidence="15">
    <location>
        <begin position="769"/>
        <end position="792"/>
    </location>
</feature>
<dbReference type="InterPro" id="IPR013320">
    <property type="entry name" value="ConA-like_dom_sf"/>
</dbReference>
<feature type="compositionally biased region" description="Polar residues" evidence="15">
    <location>
        <begin position="815"/>
        <end position="827"/>
    </location>
</feature>
<dbReference type="SMART" id="SM00184">
    <property type="entry name" value="RING"/>
    <property type="match status" value="1"/>
</dbReference>
<evidence type="ECO:0000256" key="7">
    <source>
        <dbReference type="ARBA" id="ARBA00022989"/>
    </source>
</evidence>
<keyword evidence="7 16" id="KW-1133">Transmembrane helix</keyword>
<feature type="region of interest" description="Disordered" evidence="15">
    <location>
        <begin position="923"/>
        <end position="960"/>
    </location>
</feature>
<evidence type="ECO:0000259" key="19">
    <source>
        <dbReference type="PROSITE" id="PS50259"/>
    </source>
</evidence>
<dbReference type="PRINTS" id="PR01176">
    <property type="entry name" value="GABABRECEPTR"/>
</dbReference>
<dbReference type="InterPro" id="IPR013083">
    <property type="entry name" value="Znf_RING/FYVE/PHD"/>
</dbReference>
<evidence type="ECO:0000256" key="5">
    <source>
        <dbReference type="ARBA" id="ARBA00022771"/>
    </source>
</evidence>
<evidence type="ECO:0000256" key="1">
    <source>
        <dbReference type="ARBA" id="ARBA00004141"/>
    </source>
</evidence>
<keyword evidence="10 21" id="KW-0675">Receptor</keyword>
<dbReference type="SUPFAM" id="SSF57850">
    <property type="entry name" value="RING/U-box"/>
    <property type="match status" value="1"/>
</dbReference>
<feature type="transmembrane region" description="Helical" evidence="16">
    <location>
        <begin position="652"/>
        <end position="674"/>
    </location>
</feature>
<evidence type="ECO:0000256" key="15">
    <source>
        <dbReference type="SAM" id="MobiDB-lite"/>
    </source>
</evidence>
<evidence type="ECO:0000256" key="4">
    <source>
        <dbReference type="ARBA" id="ARBA00022723"/>
    </source>
</evidence>
<keyword evidence="11" id="KW-0325">Glycoprotein</keyword>
<dbReference type="SUPFAM" id="SSF49899">
    <property type="entry name" value="Concanavalin A-like lectins/glucanases"/>
    <property type="match status" value="1"/>
</dbReference>
<feature type="region of interest" description="Disordered" evidence="15">
    <location>
        <begin position="808"/>
        <end position="863"/>
    </location>
</feature>
<dbReference type="Pfam" id="PF00003">
    <property type="entry name" value="7tm_3"/>
    <property type="match status" value="1"/>
</dbReference>
<dbReference type="InterPro" id="IPR027370">
    <property type="entry name" value="Znf-RING_euk"/>
</dbReference>
<dbReference type="Pfam" id="PF00643">
    <property type="entry name" value="zf-B_box"/>
    <property type="match status" value="1"/>
</dbReference>
<gene>
    <name evidence="21" type="primary">gpr156</name>
</gene>
<evidence type="ECO:0000313" key="20">
    <source>
        <dbReference type="Proteomes" id="UP000515145"/>
    </source>
</evidence>
<dbReference type="SMART" id="SM00504">
    <property type="entry name" value="Ubox"/>
    <property type="match status" value="1"/>
</dbReference>
<keyword evidence="20" id="KW-1185">Reference proteome</keyword>
<dbReference type="GO" id="GO:0007214">
    <property type="term" value="P:gamma-aminobutyric acid signaling pathway"/>
    <property type="evidence" value="ECO:0007669"/>
    <property type="project" value="TreeGrafter"/>
</dbReference>
<dbReference type="SUPFAM" id="SSF57845">
    <property type="entry name" value="B-box zinc-binding domain"/>
    <property type="match status" value="1"/>
</dbReference>
<dbReference type="InParanoid" id="A0A6P7H7G1"/>
<dbReference type="RefSeq" id="XP_028250218.1">
    <property type="nucleotide sequence ID" value="XM_028394417.1"/>
</dbReference>
<feature type="transmembrane region" description="Helical" evidence="16">
    <location>
        <begin position="528"/>
        <end position="550"/>
    </location>
</feature>
<dbReference type="PROSITE" id="PS50259">
    <property type="entry name" value="G_PROTEIN_RECEP_F3_4"/>
    <property type="match status" value="1"/>
</dbReference>
<dbReference type="InterPro" id="IPR017907">
    <property type="entry name" value="Znf_RING_CS"/>
</dbReference>
<dbReference type="Gene3D" id="3.30.160.60">
    <property type="entry name" value="Classic Zinc Finger"/>
    <property type="match status" value="1"/>
</dbReference>
<dbReference type="Gene3D" id="3.30.40.10">
    <property type="entry name" value="Zinc/RING finger domain, C3HC4 (zinc finger)"/>
    <property type="match status" value="1"/>
</dbReference>
<evidence type="ECO:0000256" key="9">
    <source>
        <dbReference type="ARBA" id="ARBA00023136"/>
    </source>
</evidence>
<evidence type="ECO:0000256" key="10">
    <source>
        <dbReference type="ARBA" id="ARBA00023170"/>
    </source>
</evidence>
<evidence type="ECO:0000256" key="3">
    <source>
        <dbReference type="ARBA" id="ARBA00022692"/>
    </source>
</evidence>
<dbReference type="InterPro" id="IPR058030">
    <property type="entry name" value="TRIM8/14/16/25/29/45/65_CC"/>
</dbReference>
<dbReference type="PANTHER" id="PTHR10519">
    <property type="entry name" value="GABA-B RECEPTOR"/>
    <property type="match status" value="1"/>
</dbReference>
<dbReference type="Pfam" id="PF13765">
    <property type="entry name" value="PRY"/>
    <property type="match status" value="1"/>
</dbReference>
<dbReference type="GO" id="GO:0004842">
    <property type="term" value="F:ubiquitin-protein transferase activity"/>
    <property type="evidence" value="ECO:0007669"/>
    <property type="project" value="InterPro"/>
</dbReference>
<dbReference type="InterPro" id="IPR043136">
    <property type="entry name" value="B30.2/SPRY_sf"/>
</dbReference>